<keyword evidence="8" id="KW-0460">Magnesium</keyword>
<reference evidence="10" key="1">
    <citation type="submission" date="2022-05" db="EMBL/GenBank/DDBJ databases">
        <title>Jatrophihabitans sp. SB3-54 whole genome sequence.</title>
        <authorList>
            <person name="Suh M.K."/>
            <person name="Eom M.K."/>
            <person name="Kim J.S."/>
            <person name="Kim H.S."/>
            <person name="Do H.E."/>
            <person name="Shin Y.K."/>
            <person name="Lee J.-S."/>
        </authorList>
    </citation>
    <scope>NUCLEOTIDE SEQUENCE</scope>
    <source>
        <strain evidence="10">SB3-54</strain>
    </source>
</reference>
<feature type="transmembrane region" description="Helical" evidence="8">
    <location>
        <begin position="337"/>
        <end position="357"/>
    </location>
</feature>
<keyword evidence="4 8" id="KW-1003">Cell membrane</keyword>
<dbReference type="Gene3D" id="3.30.460.20">
    <property type="entry name" value="CorA soluble domain-like"/>
    <property type="match status" value="1"/>
</dbReference>
<feature type="region of interest" description="Disordered" evidence="9">
    <location>
        <begin position="1"/>
        <end position="30"/>
    </location>
</feature>
<dbReference type="SUPFAM" id="SSF144083">
    <property type="entry name" value="Magnesium transport protein CorA, transmembrane region"/>
    <property type="match status" value="1"/>
</dbReference>
<protein>
    <recommendedName>
        <fullName evidence="8">Magnesium transport protein CorA</fullName>
    </recommendedName>
</protein>
<comment type="similarity">
    <text evidence="2 8">Belongs to the CorA metal ion transporter (MIT) (TC 1.A.35) family.</text>
</comment>
<organism evidence="10 11">
    <name type="scientific">Jatrophihabitans cynanchi</name>
    <dbReference type="NCBI Taxonomy" id="2944128"/>
    <lineage>
        <taxon>Bacteria</taxon>
        <taxon>Bacillati</taxon>
        <taxon>Actinomycetota</taxon>
        <taxon>Actinomycetes</taxon>
        <taxon>Jatrophihabitantales</taxon>
        <taxon>Jatrophihabitantaceae</taxon>
        <taxon>Jatrophihabitans</taxon>
    </lineage>
</organism>
<dbReference type="PANTHER" id="PTHR46494">
    <property type="entry name" value="CORA FAMILY METAL ION TRANSPORTER (EUROFUNG)"/>
    <property type="match status" value="1"/>
</dbReference>
<dbReference type="SUPFAM" id="SSF143865">
    <property type="entry name" value="CorA soluble domain-like"/>
    <property type="match status" value="1"/>
</dbReference>
<comment type="function">
    <text evidence="8">Mediates influx of magnesium ions.</text>
</comment>
<name>A0ABY7JYL7_9ACTN</name>
<evidence type="ECO:0000256" key="4">
    <source>
        <dbReference type="ARBA" id="ARBA00022475"/>
    </source>
</evidence>
<keyword evidence="6 8" id="KW-1133">Transmembrane helix</keyword>
<accession>A0ABY7JYL7</accession>
<evidence type="ECO:0000256" key="9">
    <source>
        <dbReference type="SAM" id="MobiDB-lite"/>
    </source>
</evidence>
<dbReference type="NCBIfam" id="TIGR00383">
    <property type="entry name" value="corA"/>
    <property type="match status" value="1"/>
</dbReference>
<dbReference type="InterPro" id="IPR002523">
    <property type="entry name" value="MgTranspt_CorA/ZnTranspt_ZntB"/>
</dbReference>
<evidence type="ECO:0000256" key="2">
    <source>
        <dbReference type="ARBA" id="ARBA00009765"/>
    </source>
</evidence>
<dbReference type="Pfam" id="PF01544">
    <property type="entry name" value="CorA"/>
    <property type="match status" value="1"/>
</dbReference>
<evidence type="ECO:0000256" key="8">
    <source>
        <dbReference type="RuleBase" id="RU362010"/>
    </source>
</evidence>
<dbReference type="InterPro" id="IPR045863">
    <property type="entry name" value="CorA_TM1_TM2"/>
</dbReference>
<dbReference type="Gene3D" id="1.20.58.340">
    <property type="entry name" value="Magnesium transport protein CorA, transmembrane region"/>
    <property type="match status" value="2"/>
</dbReference>
<evidence type="ECO:0000256" key="5">
    <source>
        <dbReference type="ARBA" id="ARBA00022692"/>
    </source>
</evidence>
<dbReference type="PANTHER" id="PTHR46494:SF1">
    <property type="entry name" value="CORA FAMILY METAL ION TRANSPORTER (EUROFUNG)"/>
    <property type="match status" value="1"/>
</dbReference>
<evidence type="ECO:0000313" key="10">
    <source>
        <dbReference type="EMBL" id="WAX56146.1"/>
    </source>
</evidence>
<evidence type="ECO:0000256" key="7">
    <source>
        <dbReference type="ARBA" id="ARBA00023136"/>
    </source>
</evidence>
<dbReference type="RefSeq" id="WP_269442675.1">
    <property type="nucleotide sequence ID" value="NZ_CP097463.1"/>
</dbReference>
<proteinExistence type="inferred from homology"/>
<gene>
    <name evidence="8 10" type="primary">corA</name>
    <name evidence="10" type="ORF">M6B22_16610</name>
</gene>
<keyword evidence="3 8" id="KW-0813">Transport</keyword>
<feature type="transmembrane region" description="Helical" evidence="8">
    <location>
        <begin position="306"/>
        <end position="325"/>
    </location>
</feature>
<evidence type="ECO:0000256" key="1">
    <source>
        <dbReference type="ARBA" id="ARBA00004651"/>
    </source>
</evidence>
<keyword evidence="5 8" id="KW-0812">Transmembrane</keyword>
<dbReference type="Proteomes" id="UP001164693">
    <property type="component" value="Chromosome"/>
</dbReference>
<evidence type="ECO:0000256" key="6">
    <source>
        <dbReference type="ARBA" id="ARBA00022989"/>
    </source>
</evidence>
<sequence length="363" mass="39849">MPNVPRPRVPGRLVPGRRGRGHPPLPGEAAAGSAVVDCAVYRDGERQPGAPSWQEAVDDVEAGGTGFVWIGLHEPTAAQIVGIADRFGLHPLAVEDAVHAHQRPKLDQYDAQLFAVVKTVHYDDTLPGGTAEVVETGEVMVFLGANFVITVRHGEHGSLRNVRKKLECDPALLCLGPSVVLHGVLDAAVDSYLVVTKALQEDIDEVETSVFGTRQRPPDSNSMYVLKREALALRRATAPLAPVLRTLARAPLPLVQEDVRDYFRDVEDHLTRVVDQVNSFDDLLTTLVTANLARVSVVQNEDMRKISAWVAIAAIPTMVAGIYGMNFEHMPELHWTFGYPLVLFVTACICFTLYRAFKRNGWL</sequence>
<comment type="subcellular location">
    <subcellularLocation>
        <location evidence="1">Cell membrane</location>
        <topology evidence="1">Multi-pass membrane protein</topology>
    </subcellularLocation>
    <subcellularLocation>
        <location evidence="8">Membrane</location>
        <topology evidence="8">Multi-pass membrane protein</topology>
    </subcellularLocation>
</comment>
<evidence type="ECO:0000256" key="3">
    <source>
        <dbReference type="ARBA" id="ARBA00022448"/>
    </source>
</evidence>
<dbReference type="CDD" id="cd12830">
    <property type="entry name" value="MtCorA-like"/>
    <property type="match status" value="1"/>
</dbReference>
<dbReference type="EMBL" id="CP097463">
    <property type="protein sequence ID" value="WAX56146.1"/>
    <property type="molecule type" value="Genomic_DNA"/>
</dbReference>
<keyword evidence="11" id="KW-1185">Reference proteome</keyword>
<evidence type="ECO:0000313" key="11">
    <source>
        <dbReference type="Proteomes" id="UP001164693"/>
    </source>
</evidence>
<dbReference type="InterPro" id="IPR004488">
    <property type="entry name" value="Mg/Co-transport_prot_CorA"/>
</dbReference>
<keyword evidence="7 8" id="KW-0472">Membrane</keyword>
<keyword evidence="8" id="KW-0406">Ion transport</keyword>
<dbReference type="InterPro" id="IPR045861">
    <property type="entry name" value="CorA_cytoplasmic_dom"/>
</dbReference>